<sequence length="64" mass="7046">IPAVASHAVVSSAGILQEPERNCGSRIPRRSHISRNSQKWPTQPASLSSLGRTRLLDLMTRPTR</sequence>
<evidence type="ECO:0000313" key="2">
    <source>
        <dbReference type="EMBL" id="KAI8044117.1"/>
    </source>
</evidence>
<comment type="caution">
    <text evidence="2">The sequence shown here is derived from an EMBL/GenBank/DDBJ whole genome shotgun (WGS) entry which is preliminary data.</text>
</comment>
<evidence type="ECO:0000313" key="3">
    <source>
        <dbReference type="Proteomes" id="UP001059596"/>
    </source>
</evidence>
<gene>
    <name evidence="2" type="ORF">M5D96_000268</name>
</gene>
<feature type="non-terminal residue" evidence="2">
    <location>
        <position position="64"/>
    </location>
</feature>
<dbReference type="EMBL" id="JAMKOV010000001">
    <property type="protein sequence ID" value="KAI8044117.1"/>
    <property type="molecule type" value="Genomic_DNA"/>
</dbReference>
<feature type="compositionally biased region" description="Polar residues" evidence="1">
    <location>
        <begin position="34"/>
        <end position="46"/>
    </location>
</feature>
<dbReference type="AlphaFoldDB" id="A0A9Q0BTG7"/>
<protein>
    <submittedName>
        <fullName evidence="2">Uncharacterized protein</fullName>
    </submittedName>
</protein>
<name>A0A9Q0BTG7_9MUSC</name>
<reference evidence="2" key="1">
    <citation type="journal article" date="2023" name="Genome Biol. Evol.">
        <title>Long-read-based Genome Assembly of Drosophila gunungcola Reveals Fewer Chemosensory Genes in Flower-breeding Species.</title>
        <authorList>
            <person name="Negi A."/>
            <person name="Liao B.Y."/>
            <person name="Yeh S.D."/>
        </authorList>
    </citation>
    <scope>NUCLEOTIDE SEQUENCE</scope>
    <source>
        <strain evidence="2">Sukarami</strain>
    </source>
</reference>
<proteinExistence type="predicted"/>
<dbReference type="Proteomes" id="UP001059596">
    <property type="component" value="Chromosome 3R"/>
</dbReference>
<feature type="region of interest" description="Disordered" evidence="1">
    <location>
        <begin position="20"/>
        <end position="46"/>
    </location>
</feature>
<accession>A0A9Q0BTG7</accession>
<evidence type="ECO:0000256" key="1">
    <source>
        <dbReference type="SAM" id="MobiDB-lite"/>
    </source>
</evidence>
<organism evidence="2 3">
    <name type="scientific">Drosophila gunungcola</name>
    <name type="common">fruit fly</name>
    <dbReference type="NCBI Taxonomy" id="103775"/>
    <lineage>
        <taxon>Eukaryota</taxon>
        <taxon>Metazoa</taxon>
        <taxon>Ecdysozoa</taxon>
        <taxon>Arthropoda</taxon>
        <taxon>Hexapoda</taxon>
        <taxon>Insecta</taxon>
        <taxon>Pterygota</taxon>
        <taxon>Neoptera</taxon>
        <taxon>Endopterygota</taxon>
        <taxon>Diptera</taxon>
        <taxon>Brachycera</taxon>
        <taxon>Muscomorpha</taxon>
        <taxon>Ephydroidea</taxon>
        <taxon>Drosophilidae</taxon>
        <taxon>Drosophila</taxon>
        <taxon>Sophophora</taxon>
    </lineage>
</organism>
<keyword evidence="3" id="KW-1185">Reference proteome</keyword>